<sequence length="364" mass="38298">MSRVLGDMPSRTFAERWPNLLGIGGHPAVDMPAHVVEAVTAAATRPAYAPTYGMPALREAIASSMSAELGRTIDPETEVLITVGGMQGLYLAAQTFGENCVVHAPTFFFPQVIDAAGGFCLATGGMDGRPDWEAWGVAIGPDTTMAIVNAPVNPVGYVMRPEDLDAIVAGLDGSPALLLSDEAYTGVTYDGHMHLSPASHPELAGRTLVLRSFSKTHAMAAWRVGYAVGPAKVIARMATALQWQALAIDGVAQAAALAAYTGPQEWLEAAKAELAEMRPKAIAAANATGVFCADLPEACAFIWAAVKGDEDEWSDRLARDHGITAIPGRHFHASTPHLRIPFGGRAPARQALLDELAKLADALA</sequence>
<protein>
    <submittedName>
        <fullName evidence="7">Unannotated protein</fullName>
    </submittedName>
</protein>
<keyword evidence="5" id="KW-0663">Pyridoxal phosphate</keyword>
<gene>
    <name evidence="7" type="ORF">UFOPK2399_01643</name>
</gene>
<dbReference type="Gene3D" id="3.90.1150.10">
    <property type="entry name" value="Aspartate Aminotransferase, domain 1"/>
    <property type="match status" value="1"/>
</dbReference>
<dbReference type="SUPFAM" id="SSF53383">
    <property type="entry name" value="PLP-dependent transferases"/>
    <property type="match status" value="1"/>
</dbReference>
<evidence type="ECO:0000256" key="2">
    <source>
        <dbReference type="ARBA" id="ARBA00007441"/>
    </source>
</evidence>
<dbReference type="Gene3D" id="3.40.640.10">
    <property type="entry name" value="Type I PLP-dependent aspartate aminotransferase-like (Major domain)"/>
    <property type="match status" value="1"/>
</dbReference>
<comment type="cofactor">
    <cofactor evidence="1">
        <name>pyridoxal 5'-phosphate</name>
        <dbReference type="ChEBI" id="CHEBI:597326"/>
    </cofactor>
</comment>
<dbReference type="GO" id="GO:0030170">
    <property type="term" value="F:pyridoxal phosphate binding"/>
    <property type="evidence" value="ECO:0007669"/>
    <property type="project" value="InterPro"/>
</dbReference>
<evidence type="ECO:0000313" key="7">
    <source>
        <dbReference type="EMBL" id="CAB4705618.1"/>
    </source>
</evidence>
<dbReference type="InterPro" id="IPR015421">
    <property type="entry name" value="PyrdxlP-dep_Trfase_major"/>
</dbReference>
<evidence type="ECO:0000259" key="6">
    <source>
        <dbReference type="Pfam" id="PF00155"/>
    </source>
</evidence>
<evidence type="ECO:0000256" key="1">
    <source>
        <dbReference type="ARBA" id="ARBA00001933"/>
    </source>
</evidence>
<evidence type="ECO:0000256" key="5">
    <source>
        <dbReference type="ARBA" id="ARBA00022898"/>
    </source>
</evidence>
<dbReference type="PANTHER" id="PTHR46383">
    <property type="entry name" value="ASPARTATE AMINOTRANSFERASE"/>
    <property type="match status" value="1"/>
</dbReference>
<reference evidence="7" key="1">
    <citation type="submission" date="2020-05" db="EMBL/GenBank/DDBJ databases">
        <authorList>
            <person name="Chiriac C."/>
            <person name="Salcher M."/>
            <person name="Ghai R."/>
            <person name="Kavagutti S V."/>
        </authorList>
    </citation>
    <scope>NUCLEOTIDE SEQUENCE</scope>
</reference>
<dbReference type="AlphaFoldDB" id="A0A6J6QA10"/>
<dbReference type="InterPro" id="IPR004839">
    <property type="entry name" value="Aminotransferase_I/II_large"/>
</dbReference>
<feature type="domain" description="Aminotransferase class I/classII large" evidence="6">
    <location>
        <begin position="33"/>
        <end position="345"/>
    </location>
</feature>
<name>A0A6J6QA10_9ZZZZ</name>
<evidence type="ECO:0000256" key="3">
    <source>
        <dbReference type="ARBA" id="ARBA00022576"/>
    </source>
</evidence>
<evidence type="ECO:0000256" key="4">
    <source>
        <dbReference type="ARBA" id="ARBA00022679"/>
    </source>
</evidence>
<dbReference type="InterPro" id="IPR015424">
    <property type="entry name" value="PyrdxlP-dep_Trfase"/>
</dbReference>
<keyword evidence="4" id="KW-0808">Transferase</keyword>
<dbReference type="GO" id="GO:0006520">
    <property type="term" value="P:amino acid metabolic process"/>
    <property type="evidence" value="ECO:0007669"/>
    <property type="project" value="InterPro"/>
</dbReference>
<keyword evidence="3" id="KW-0032">Aminotransferase</keyword>
<dbReference type="InterPro" id="IPR050596">
    <property type="entry name" value="AspAT/PAT-like"/>
</dbReference>
<dbReference type="GO" id="GO:0008483">
    <property type="term" value="F:transaminase activity"/>
    <property type="evidence" value="ECO:0007669"/>
    <property type="project" value="UniProtKB-KW"/>
</dbReference>
<dbReference type="InterPro" id="IPR004838">
    <property type="entry name" value="NHTrfase_class1_PyrdxlP-BS"/>
</dbReference>
<comment type="similarity">
    <text evidence="2">Belongs to the class-I pyridoxal-phosphate-dependent aminotransferase family.</text>
</comment>
<dbReference type="EMBL" id="CAEZXP010000006">
    <property type="protein sequence ID" value="CAB4705618.1"/>
    <property type="molecule type" value="Genomic_DNA"/>
</dbReference>
<organism evidence="7">
    <name type="scientific">freshwater metagenome</name>
    <dbReference type="NCBI Taxonomy" id="449393"/>
    <lineage>
        <taxon>unclassified sequences</taxon>
        <taxon>metagenomes</taxon>
        <taxon>ecological metagenomes</taxon>
    </lineage>
</organism>
<accession>A0A6J6QA10</accession>
<dbReference type="Pfam" id="PF00155">
    <property type="entry name" value="Aminotran_1_2"/>
    <property type="match status" value="1"/>
</dbReference>
<dbReference type="CDD" id="cd00609">
    <property type="entry name" value="AAT_like"/>
    <property type="match status" value="1"/>
</dbReference>
<proteinExistence type="inferred from homology"/>
<dbReference type="InterPro" id="IPR015422">
    <property type="entry name" value="PyrdxlP-dep_Trfase_small"/>
</dbReference>
<dbReference type="PROSITE" id="PS00105">
    <property type="entry name" value="AA_TRANSFER_CLASS_1"/>
    <property type="match status" value="1"/>
</dbReference>